<reference evidence="2 3" key="1">
    <citation type="journal article" date="2018" name="Mycol. Prog.">
        <title>Coniella lustricola, a new species from submerged detritus.</title>
        <authorList>
            <person name="Raudabaugh D.B."/>
            <person name="Iturriaga T."/>
            <person name="Carver A."/>
            <person name="Mondo S."/>
            <person name="Pangilinan J."/>
            <person name="Lipzen A."/>
            <person name="He G."/>
            <person name="Amirebrahimi M."/>
            <person name="Grigoriev I.V."/>
            <person name="Miller A.N."/>
        </authorList>
    </citation>
    <scope>NUCLEOTIDE SEQUENCE [LARGE SCALE GENOMIC DNA]</scope>
    <source>
        <strain evidence="2 3">B22-T-1</strain>
    </source>
</reference>
<feature type="compositionally biased region" description="Low complexity" evidence="1">
    <location>
        <begin position="253"/>
        <end position="264"/>
    </location>
</feature>
<keyword evidence="3" id="KW-1185">Reference proteome</keyword>
<proteinExistence type="predicted"/>
<evidence type="ECO:0000256" key="1">
    <source>
        <dbReference type="SAM" id="MobiDB-lite"/>
    </source>
</evidence>
<evidence type="ECO:0000313" key="2">
    <source>
        <dbReference type="EMBL" id="PSR97168.1"/>
    </source>
</evidence>
<dbReference type="OrthoDB" id="4838114at2759"/>
<feature type="compositionally biased region" description="Acidic residues" evidence="1">
    <location>
        <begin position="158"/>
        <end position="180"/>
    </location>
</feature>
<feature type="compositionally biased region" description="Pro residues" evidence="1">
    <location>
        <begin position="418"/>
        <end position="430"/>
    </location>
</feature>
<gene>
    <name evidence="2" type="ORF">BD289DRAFT_426603</name>
</gene>
<feature type="compositionally biased region" description="Low complexity" evidence="1">
    <location>
        <begin position="389"/>
        <end position="399"/>
    </location>
</feature>
<feature type="compositionally biased region" description="Polar residues" evidence="1">
    <location>
        <begin position="181"/>
        <end position="190"/>
    </location>
</feature>
<accession>A0A2T3AG46</accession>
<feature type="compositionally biased region" description="Polar residues" evidence="1">
    <location>
        <begin position="234"/>
        <end position="243"/>
    </location>
</feature>
<dbReference type="AlphaFoldDB" id="A0A2T3AG46"/>
<feature type="region of interest" description="Disordered" evidence="1">
    <location>
        <begin position="1"/>
        <end position="27"/>
    </location>
</feature>
<dbReference type="EMBL" id="KZ678394">
    <property type="protein sequence ID" value="PSR97168.1"/>
    <property type="molecule type" value="Genomic_DNA"/>
</dbReference>
<name>A0A2T3AG46_9PEZI</name>
<sequence length="507" mass="54153">MSLAVEQSLPSSEVEVGLPQSESHRSPALPLINMDAVPSPATGRGEACVVVASASASASACAVAVAVAAAAVTTTTKSASHRSSYATLRSQYFDAMDHQIITTPTSADGHVVDCPEAPMLPQKSALRASRMLDGLVGLKFTAPADTPAFTQTPHDEYLSSEEEASSTTDDCSDFEYDSGSDDQTTPSPVSEGSKHQVTARVVSVIFSGKPSMIQVPQNRRSISPTSIEQMQKLVQLQQETSNESDVKSRRRMSTSTVSSRASSRPDSRITLPPRSSSMQPPGASRPNLPFLTIDPYANGSTYSLGTPLSAQEPQELQEPKSAEDQDRPKTPKTPTKMFKGVARAMSLMKRKSTPRMNQAFLAPSEASGRPTSPSTSSIPEEADEPREVPASSPSRAASPLQKLTGETEPAKAASTALPPSPPSRPPPRPQLQPITHDEIVRLAEKNARMNKHKSVNRAVYGEHMLDSPISPMSPLTTPSPLTPSKRASAFGFGRRRMSMKLTGKLQV</sequence>
<feature type="region of interest" description="Disordered" evidence="1">
    <location>
        <begin position="234"/>
        <end position="435"/>
    </location>
</feature>
<evidence type="ECO:0000313" key="3">
    <source>
        <dbReference type="Proteomes" id="UP000241462"/>
    </source>
</evidence>
<feature type="region of interest" description="Disordered" evidence="1">
    <location>
        <begin position="144"/>
        <end position="196"/>
    </location>
</feature>
<organism evidence="2 3">
    <name type="scientific">Coniella lustricola</name>
    <dbReference type="NCBI Taxonomy" id="2025994"/>
    <lineage>
        <taxon>Eukaryota</taxon>
        <taxon>Fungi</taxon>
        <taxon>Dikarya</taxon>
        <taxon>Ascomycota</taxon>
        <taxon>Pezizomycotina</taxon>
        <taxon>Sordariomycetes</taxon>
        <taxon>Sordariomycetidae</taxon>
        <taxon>Diaporthales</taxon>
        <taxon>Schizoparmaceae</taxon>
        <taxon>Coniella</taxon>
    </lineage>
</organism>
<dbReference type="STRING" id="2025994.A0A2T3AG46"/>
<feature type="compositionally biased region" description="Low complexity" evidence="1">
    <location>
        <begin position="467"/>
        <end position="484"/>
    </location>
</feature>
<dbReference type="InParanoid" id="A0A2T3AG46"/>
<feature type="compositionally biased region" description="Basic and acidic residues" evidence="1">
    <location>
        <begin position="317"/>
        <end position="329"/>
    </location>
</feature>
<feature type="region of interest" description="Disordered" evidence="1">
    <location>
        <begin position="465"/>
        <end position="487"/>
    </location>
</feature>
<dbReference type="Proteomes" id="UP000241462">
    <property type="component" value="Unassembled WGS sequence"/>
</dbReference>
<feature type="compositionally biased region" description="Polar residues" evidence="1">
    <location>
        <begin position="298"/>
        <end position="314"/>
    </location>
</feature>
<protein>
    <submittedName>
        <fullName evidence="2">Uncharacterized protein</fullName>
    </submittedName>
</protein>